<dbReference type="Gene3D" id="1.10.443.20">
    <property type="entry name" value="Centromere DNA-binding protein complex CBF3 subunit, domain 2"/>
    <property type="match status" value="1"/>
</dbReference>
<keyword evidence="2" id="KW-1185">Reference proteome</keyword>
<accession>A0A9P6QUU1</accession>
<sequence length="114" mass="12670">VENEPIPNFSSARDWHAIKLLTVGGTPEERRANRTIALTGRSQIITTSRVMQACEVYSTKVTHSGRHAGTAEAYRLGLSASGVRHLGRWIIGQMENFYAPKNPIIGAFYMAHFK</sequence>
<organism evidence="1 2">
    <name type="scientific">Dissophora globulifera</name>
    <dbReference type="NCBI Taxonomy" id="979702"/>
    <lineage>
        <taxon>Eukaryota</taxon>
        <taxon>Fungi</taxon>
        <taxon>Fungi incertae sedis</taxon>
        <taxon>Mucoromycota</taxon>
        <taxon>Mortierellomycotina</taxon>
        <taxon>Mortierellomycetes</taxon>
        <taxon>Mortierellales</taxon>
        <taxon>Mortierellaceae</taxon>
        <taxon>Dissophora</taxon>
    </lineage>
</organism>
<dbReference type="GO" id="GO:0003677">
    <property type="term" value="F:DNA binding"/>
    <property type="evidence" value="ECO:0007669"/>
    <property type="project" value="InterPro"/>
</dbReference>
<feature type="non-terminal residue" evidence="1">
    <location>
        <position position="1"/>
    </location>
</feature>
<feature type="non-terminal residue" evidence="1">
    <location>
        <position position="114"/>
    </location>
</feature>
<gene>
    <name evidence="1" type="ORF">BGZ99_004088</name>
</gene>
<name>A0A9P6QUU1_9FUNG</name>
<comment type="caution">
    <text evidence="1">The sequence shown here is derived from an EMBL/GenBank/DDBJ whole genome shotgun (WGS) entry which is preliminary data.</text>
</comment>
<dbReference type="AlphaFoldDB" id="A0A9P6QUU1"/>
<dbReference type="EMBL" id="JAAAIP010002537">
    <property type="protein sequence ID" value="KAG0299599.1"/>
    <property type="molecule type" value="Genomic_DNA"/>
</dbReference>
<evidence type="ECO:0000313" key="1">
    <source>
        <dbReference type="EMBL" id="KAG0299599.1"/>
    </source>
</evidence>
<reference evidence="1" key="1">
    <citation type="journal article" date="2020" name="Fungal Divers.">
        <title>Resolving the Mortierellaceae phylogeny through synthesis of multi-gene phylogenetics and phylogenomics.</title>
        <authorList>
            <person name="Vandepol N."/>
            <person name="Liber J."/>
            <person name="Desiro A."/>
            <person name="Na H."/>
            <person name="Kennedy M."/>
            <person name="Barry K."/>
            <person name="Grigoriev I.V."/>
            <person name="Miller A.N."/>
            <person name="O'Donnell K."/>
            <person name="Stajich J.E."/>
            <person name="Bonito G."/>
        </authorList>
    </citation>
    <scope>NUCLEOTIDE SEQUENCE</scope>
    <source>
        <strain evidence="1">REB-010B</strain>
    </source>
</reference>
<proteinExistence type="predicted"/>
<dbReference type="Proteomes" id="UP000738325">
    <property type="component" value="Unassembled WGS sequence"/>
</dbReference>
<dbReference type="InterPro" id="IPR038279">
    <property type="entry name" value="Ndc10_dom2_sf"/>
</dbReference>
<evidence type="ECO:0000313" key="2">
    <source>
        <dbReference type="Proteomes" id="UP000738325"/>
    </source>
</evidence>
<dbReference type="OrthoDB" id="2415218at2759"/>
<protein>
    <recommendedName>
        <fullName evidence="3">Ndc10 domain-containing protein</fullName>
    </recommendedName>
</protein>
<evidence type="ECO:0008006" key="3">
    <source>
        <dbReference type="Google" id="ProtNLM"/>
    </source>
</evidence>